<dbReference type="InterPro" id="IPR001841">
    <property type="entry name" value="Znf_RING"/>
</dbReference>
<dbReference type="InterPro" id="IPR045129">
    <property type="entry name" value="RNF123/RKP/RSPRY1"/>
</dbReference>
<feature type="domain" description="B30.2/SPRY" evidence="11">
    <location>
        <begin position="85"/>
        <end position="277"/>
    </location>
</feature>
<dbReference type="GO" id="GO:0061630">
    <property type="term" value="F:ubiquitin protein ligase activity"/>
    <property type="evidence" value="ECO:0007669"/>
    <property type="project" value="UniProtKB-EC"/>
</dbReference>
<evidence type="ECO:0000313" key="12">
    <source>
        <dbReference type="EMBL" id="ESO88781.1"/>
    </source>
</evidence>
<dbReference type="SMART" id="SM00184">
    <property type="entry name" value="RING"/>
    <property type="match status" value="1"/>
</dbReference>
<evidence type="ECO:0000256" key="7">
    <source>
        <dbReference type="ARBA" id="ARBA00022833"/>
    </source>
</evidence>
<proteinExistence type="predicted"/>
<feature type="region of interest" description="Disordered" evidence="9">
    <location>
        <begin position="1"/>
        <end position="29"/>
    </location>
</feature>
<keyword evidence="6" id="KW-0833">Ubl conjugation pathway</keyword>
<dbReference type="GO" id="GO:0051603">
    <property type="term" value="P:proteolysis involved in protein catabolic process"/>
    <property type="evidence" value="ECO:0007669"/>
    <property type="project" value="TreeGrafter"/>
</dbReference>
<evidence type="ECO:0000256" key="3">
    <source>
        <dbReference type="ARBA" id="ARBA00022679"/>
    </source>
</evidence>
<dbReference type="GeneID" id="20249520"/>
<dbReference type="FunFam" id="3.30.40.10:FF:000133">
    <property type="entry name" value="E3 ubiquitin-protein ligase RNF123"/>
    <property type="match status" value="1"/>
</dbReference>
<dbReference type="CTD" id="20249520"/>
<reference evidence="12 13" key="1">
    <citation type="journal article" date="2013" name="Nature">
        <title>Insights into bilaterian evolution from three spiralian genomes.</title>
        <authorList>
            <person name="Simakov O."/>
            <person name="Marletaz F."/>
            <person name="Cho S.J."/>
            <person name="Edsinger-Gonzales E."/>
            <person name="Havlak P."/>
            <person name="Hellsten U."/>
            <person name="Kuo D.H."/>
            <person name="Larsson T."/>
            <person name="Lv J."/>
            <person name="Arendt D."/>
            <person name="Savage R."/>
            <person name="Osoegawa K."/>
            <person name="de Jong P."/>
            <person name="Grimwood J."/>
            <person name="Chapman J.A."/>
            <person name="Shapiro H."/>
            <person name="Aerts A."/>
            <person name="Otillar R.P."/>
            <person name="Terry A.Y."/>
            <person name="Boore J.L."/>
            <person name="Grigoriev I.V."/>
            <person name="Lindberg D.R."/>
            <person name="Seaver E.C."/>
            <person name="Weisblat D.A."/>
            <person name="Putnam N.H."/>
            <person name="Rokhsar D.S."/>
        </authorList>
    </citation>
    <scope>NUCLEOTIDE SEQUENCE [LARGE SCALE GENOMIC DNA]</scope>
</reference>
<dbReference type="Gene3D" id="2.60.120.920">
    <property type="match status" value="1"/>
</dbReference>
<dbReference type="InterPro" id="IPR001870">
    <property type="entry name" value="B30.2/SPRY"/>
</dbReference>
<dbReference type="SUPFAM" id="SSF57850">
    <property type="entry name" value="RING/U-box"/>
    <property type="match status" value="1"/>
</dbReference>
<keyword evidence="4" id="KW-0479">Metal-binding</keyword>
<gene>
    <name evidence="12" type="ORF">LOTGIDRAFT_234381</name>
</gene>
<keyword evidence="3" id="KW-0808">Transferase</keyword>
<keyword evidence="13" id="KW-1185">Reference proteome</keyword>
<dbReference type="CDD" id="cd16541">
    <property type="entry name" value="RING-HC_RNF123"/>
    <property type="match status" value="1"/>
</dbReference>
<dbReference type="Pfam" id="PF00622">
    <property type="entry name" value="SPRY"/>
    <property type="match status" value="1"/>
</dbReference>
<dbReference type="PANTHER" id="PTHR13363">
    <property type="entry name" value="RING FINGER AND SRY DOMAIN-CONTAINING"/>
    <property type="match status" value="1"/>
</dbReference>
<dbReference type="InterPro" id="IPR003877">
    <property type="entry name" value="SPRY_dom"/>
</dbReference>
<accession>V4A671</accession>
<dbReference type="PROSITE" id="PS50188">
    <property type="entry name" value="B302_SPRY"/>
    <property type="match status" value="1"/>
</dbReference>
<dbReference type="PANTHER" id="PTHR13363:SF5">
    <property type="entry name" value="E3 UBIQUITIN-PROTEIN LIGASE RNF123"/>
    <property type="match status" value="1"/>
</dbReference>
<evidence type="ECO:0000259" key="10">
    <source>
        <dbReference type="PROSITE" id="PS50089"/>
    </source>
</evidence>
<dbReference type="InterPro" id="IPR013083">
    <property type="entry name" value="Znf_RING/FYVE/PHD"/>
</dbReference>
<dbReference type="KEGG" id="lgi:LOTGIDRAFT_234381"/>
<dbReference type="GO" id="GO:0016567">
    <property type="term" value="P:protein ubiquitination"/>
    <property type="evidence" value="ECO:0007669"/>
    <property type="project" value="UniProtKB-ARBA"/>
</dbReference>
<evidence type="ECO:0000313" key="13">
    <source>
        <dbReference type="Proteomes" id="UP000030746"/>
    </source>
</evidence>
<evidence type="ECO:0000256" key="8">
    <source>
        <dbReference type="PROSITE-ProRule" id="PRU00175"/>
    </source>
</evidence>
<dbReference type="STRING" id="225164.V4A671"/>
<dbReference type="OMA" id="LCCFHRL"/>
<keyword evidence="5 8" id="KW-0863">Zinc-finger</keyword>
<evidence type="ECO:0000256" key="4">
    <source>
        <dbReference type="ARBA" id="ARBA00022723"/>
    </source>
</evidence>
<evidence type="ECO:0000256" key="1">
    <source>
        <dbReference type="ARBA" id="ARBA00000900"/>
    </source>
</evidence>
<dbReference type="HOGENOM" id="CLU_006687_2_0_1"/>
<evidence type="ECO:0000256" key="5">
    <source>
        <dbReference type="ARBA" id="ARBA00022771"/>
    </source>
</evidence>
<dbReference type="EC" id="2.3.2.27" evidence="2"/>
<feature type="domain" description="RING-type" evidence="10">
    <location>
        <begin position="1101"/>
        <end position="1139"/>
    </location>
</feature>
<evidence type="ECO:0000256" key="2">
    <source>
        <dbReference type="ARBA" id="ARBA00012483"/>
    </source>
</evidence>
<dbReference type="InterPro" id="IPR013320">
    <property type="entry name" value="ConA-like_dom_sf"/>
</dbReference>
<dbReference type="SUPFAM" id="SSF49899">
    <property type="entry name" value="Concanavalin A-like lectins/glucanases"/>
    <property type="match status" value="1"/>
</dbReference>
<evidence type="ECO:0000256" key="9">
    <source>
        <dbReference type="SAM" id="MobiDB-lite"/>
    </source>
</evidence>
<dbReference type="Pfam" id="PF25576">
    <property type="entry name" value="TPR_RNF123"/>
    <property type="match status" value="1"/>
</dbReference>
<evidence type="ECO:0000259" key="11">
    <source>
        <dbReference type="PROSITE" id="PS50188"/>
    </source>
</evidence>
<dbReference type="AlphaFoldDB" id="V4A671"/>
<dbReference type="GO" id="GO:0005737">
    <property type="term" value="C:cytoplasm"/>
    <property type="evidence" value="ECO:0007669"/>
    <property type="project" value="TreeGrafter"/>
</dbReference>
<evidence type="ECO:0000256" key="6">
    <source>
        <dbReference type="ARBA" id="ARBA00022786"/>
    </source>
</evidence>
<dbReference type="EMBL" id="KB202620">
    <property type="protein sequence ID" value="ESO88781.1"/>
    <property type="molecule type" value="Genomic_DNA"/>
</dbReference>
<comment type="catalytic activity">
    <reaction evidence="1">
        <text>S-ubiquitinyl-[E2 ubiquitin-conjugating enzyme]-L-cysteine + [acceptor protein]-L-lysine = [E2 ubiquitin-conjugating enzyme]-L-cysteine + N(6)-ubiquitinyl-[acceptor protein]-L-lysine.</text>
        <dbReference type="EC" id="2.3.2.27"/>
    </reaction>
</comment>
<protein>
    <recommendedName>
        <fullName evidence="2">RING-type E3 ubiquitin transferase</fullName>
        <ecNumber evidence="2">2.3.2.27</ecNumber>
    </recommendedName>
</protein>
<dbReference type="InterPro" id="IPR043136">
    <property type="entry name" value="B30.2/SPRY_sf"/>
</dbReference>
<dbReference type="Gene3D" id="3.30.40.10">
    <property type="entry name" value="Zinc/RING finger domain, C3HC4 (zinc finger)"/>
    <property type="match status" value="1"/>
</dbReference>
<dbReference type="PROSITE" id="PS50089">
    <property type="entry name" value="ZF_RING_2"/>
    <property type="match status" value="1"/>
</dbReference>
<name>V4A671_LOTGI</name>
<dbReference type="OrthoDB" id="258495at2759"/>
<dbReference type="Pfam" id="PF13920">
    <property type="entry name" value="zf-C3HC4_3"/>
    <property type="match status" value="1"/>
</dbReference>
<dbReference type="InterPro" id="IPR057987">
    <property type="entry name" value="TPR_RNF123/RKP"/>
</dbReference>
<dbReference type="GO" id="GO:0008270">
    <property type="term" value="F:zinc ion binding"/>
    <property type="evidence" value="ECO:0007669"/>
    <property type="project" value="UniProtKB-KW"/>
</dbReference>
<dbReference type="SMART" id="SM00449">
    <property type="entry name" value="SPRY"/>
    <property type="match status" value="1"/>
</dbReference>
<organism evidence="12 13">
    <name type="scientific">Lottia gigantea</name>
    <name type="common">Giant owl limpet</name>
    <dbReference type="NCBI Taxonomy" id="225164"/>
    <lineage>
        <taxon>Eukaryota</taxon>
        <taxon>Metazoa</taxon>
        <taxon>Spiralia</taxon>
        <taxon>Lophotrochozoa</taxon>
        <taxon>Mollusca</taxon>
        <taxon>Gastropoda</taxon>
        <taxon>Patellogastropoda</taxon>
        <taxon>Lottioidea</taxon>
        <taxon>Lottiidae</taxon>
        <taxon>Lottia</taxon>
    </lineage>
</organism>
<dbReference type="Proteomes" id="UP000030746">
    <property type="component" value="Unassembled WGS sequence"/>
</dbReference>
<sequence>MAEGRRSKESSASVSHSRDRDGERSNCTIGRSEDAHTYSLLNHVFNKTSQLSSEAGASSLQKPPTLQNLETFIEKSLEDSIEGTADCEEPMSESCHYGKIGGLEVMFDILSNVGTLIVEPDRLGLSSLSNFSTMRANCCVFKGKWIYELWLGSKGVMQLGWCTLNCKFSQEEGVGDTADSYAYDGSRLRKWNVKTQRYGEQWLTGDVISCAMDCDNGTVTFYSCTYPIEGYKPLQDPCVNELAKAKVLFSYLEKLLPVLIEDEKVISLNVIGGKPEEILPPLTENRGHRCTGLLLASHIYEHLGPLLKSAYVIEACLLKYISEIVDYNNLHSDQPYVCQLLDLSWTLLQDFEIKSFMENLVICLLSAYRFSPVTSDFTHADEEIPPEEKNSPEELEKKKKYFASCEKLRTKIEEIEEIQVEILKILLIHNDLNEKNETTRVIFLEKFRSFLRENSGVSRVQQVHSCPLAVNLCFYHRLVQAVRYYWDKFRQEDPNRFVHSKDAFMPVQEFWSDSREYFDFQRCGGLMSHLNRILGGEVNKAQGLVVYDDGKDIKVKSVEPSQEYPDTELPSGNSLIDLLDGLVILYHSAAHKQLGKMVALRDNMRDFILALQDTQEKYDKCPEEMCEVKEDLLKAKEVFLEKITEQARHMGWVISVIYSRVQTFIFDLDYRLTLFVVFNVFDAIIQSKQEDVCWILNVVLKTVEKASRYRRLLQFMPEFYIETCVNAYNALKNFIHPTTPFESLDGHEDLLRRYATFLTNHFADSKIVSNDLRDSLVQALACFTCYPNTLHILETLPMQNRETMIRALIAPYENRSWAHTNWILVRLWKGCGFGFRYRYLPNLVPSKVQPTEFSFVSLQKPCPSQILQSLLAKILLDDEPTATRFLDTLMNQLNWSFSEFVGIMQEIQILVSRTEHLYIESRQLKICAACFEISVCLLRVLEMVVTIAPDLFTDYCRSSAELFLKRIMQLLSQVLSRITTKNGAFENLSPLPIPGLDSVTYYPILTVAVGILVQLIGRSGGTSQERATRALLTDAGFMIKSLEFVFDEERSSKFSKPFSFKRFEEISSEEIQDVESLIVYLKKHENIMSKQAQEIKEEDLCTICYANIRTAIFVPCNHQSCRTCITQQLMNKKECFFCKSIITSVTDTKNRPILREHFMTSKKSS</sequence>
<dbReference type="RefSeq" id="XP_009060455.1">
    <property type="nucleotide sequence ID" value="XM_009062207.1"/>
</dbReference>
<keyword evidence="7" id="KW-0862">Zinc</keyword>